<feature type="compositionally biased region" description="Basic and acidic residues" evidence="1">
    <location>
        <begin position="820"/>
        <end position="833"/>
    </location>
</feature>
<gene>
    <name evidence="3" type="ORF">HII31_12560</name>
</gene>
<sequence>MVELTLAHVAGLIAAGFFIANQLSPNGLAFVISRCMGDKNSAATLTVASSALHKSLWPLLLRTDVCYIRGVRSSILWLARLITLMSILLAVAAIVTPLGLYSVLLPGDERQATFVYSPDLSSFGYGTPPRSELTWARQCGGGSFIDGPRPCPFSDTVSVVTYFPNGTISYNYTNGYNLNVPDFLLQTYSSGTNASSTVSNYFDIQYRRYATRQDDFYNNNTVYLVSANRNIESLVQDNRKMAVEGLIVDAEIGRIGFRNHTVPDGFVHGSRWDEDVSFTMITQLSISLKGNAQLLFVEPETFCLDTNLTLDYNITNSWRKTIDGLYLTDRGGFSPLSHIYPEYGSYNDTSGNANLYARAYKAAWLHNAYIAIYLNVTNAPNGTQKAWSYMTSEIGKQYRFGSPGSDDSGVGDVDALVVTPDFGNYVKPALDVSNSSGEDVNSVNPWGIGPSNWSTINLLCSGAGNGDYANISNILVACGQMRGVPQRIDGGSPLIYEAGSQWSQKIFACATSVKASVKTVSLSYNSTGPSIESLTVDDIRDKQYSDNASMPLWGVENTGNAYNNSEIDLIWGIVDDIHVNNPNVSTARQPHLFLPGWLDNNIDLGLSYGNWQNLPGSDFIKIALRSAYSVDSSSLSSVLSGLSQTSGVVDYSGQSSLAMWARWQNLTAQADLASLIPNLIFTDVAASTVVGTKGVLGPGNIGTSSASISVRPIVSTVRYHLPYAIPAFVAAVMLLLIVLGAIASAIFPCDGLGGIHRLRHHIQGLQPGRIYSMLMELGHVDPKTSGKDWNRQFGESMISIDGHESVAENRYGTSSSLPNKEPHESTRLRHGSEDDISST</sequence>
<dbReference type="Proteomes" id="UP000660729">
    <property type="component" value="Unassembled WGS sequence"/>
</dbReference>
<reference evidence="3" key="1">
    <citation type="submission" date="2020-04" db="EMBL/GenBank/DDBJ databases">
        <title>Draft genome resource of the tomato pathogen Pseudocercospora fuligena.</title>
        <authorList>
            <person name="Zaccaron A."/>
        </authorList>
    </citation>
    <scope>NUCLEOTIDE SEQUENCE</scope>
    <source>
        <strain evidence="3">PF001</strain>
    </source>
</reference>
<evidence type="ECO:0000256" key="1">
    <source>
        <dbReference type="SAM" id="MobiDB-lite"/>
    </source>
</evidence>
<keyword evidence="2" id="KW-0472">Membrane</keyword>
<feature type="transmembrane region" description="Helical" evidence="2">
    <location>
        <begin position="723"/>
        <end position="747"/>
    </location>
</feature>
<dbReference type="OrthoDB" id="3034003at2759"/>
<keyword evidence="2" id="KW-1133">Transmembrane helix</keyword>
<accession>A0A8H6R6N9</accession>
<evidence type="ECO:0000256" key="2">
    <source>
        <dbReference type="SAM" id="Phobius"/>
    </source>
</evidence>
<proteinExistence type="predicted"/>
<keyword evidence="2" id="KW-0812">Transmembrane</keyword>
<keyword evidence="4" id="KW-1185">Reference proteome</keyword>
<organism evidence="3 4">
    <name type="scientific">Pseudocercospora fuligena</name>
    <dbReference type="NCBI Taxonomy" id="685502"/>
    <lineage>
        <taxon>Eukaryota</taxon>
        <taxon>Fungi</taxon>
        <taxon>Dikarya</taxon>
        <taxon>Ascomycota</taxon>
        <taxon>Pezizomycotina</taxon>
        <taxon>Dothideomycetes</taxon>
        <taxon>Dothideomycetidae</taxon>
        <taxon>Mycosphaerellales</taxon>
        <taxon>Mycosphaerellaceae</taxon>
        <taxon>Pseudocercospora</taxon>
    </lineage>
</organism>
<dbReference type="EMBL" id="JABCIY010000268">
    <property type="protein sequence ID" value="KAF7186099.1"/>
    <property type="molecule type" value="Genomic_DNA"/>
</dbReference>
<dbReference type="AlphaFoldDB" id="A0A8H6R6N9"/>
<name>A0A8H6R6N9_9PEZI</name>
<feature type="region of interest" description="Disordered" evidence="1">
    <location>
        <begin position="809"/>
        <end position="839"/>
    </location>
</feature>
<feature type="transmembrane region" description="Helical" evidence="2">
    <location>
        <begin position="6"/>
        <end position="24"/>
    </location>
</feature>
<comment type="caution">
    <text evidence="3">The sequence shown here is derived from an EMBL/GenBank/DDBJ whole genome shotgun (WGS) entry which is preliminary data.</text>
</comment>
<evidence type="ECO:0000313" key="4">
    <source>
        <dbReference type="Proteomes" id="UP000660729"/>
    </source>
</evidence>
<protein>
    <submittedName>
        <fullName evidence="3">Uncharacterized protein</fullName>
    </submittedName>
</protein>
<evidence type="ECO:0000313" key="3">
    <source>
        <dbReference type="EMBL" id="KAF7186099.1"/>
    </source>
</evidence>
<feature type="transmembrane region" description="Helical" evidence="2">
    <location>
        <begin position="77"/>
        <end position="104"/>
    </location>
</feature>